<dbReference type="GO" id="GO:0006351">
    <property type="term" value="P:DNA-templated transcription"/>
    <property type="evidence" value="ECO:0007669"/>
    <property type="project" value="InterPro"/>
</dbReference>
<dbReference type="PANTHER" id="PTHR31944">
    <property type="entry name" value="HEME-RESPONSIVE ZINC FINGER TRANSCRIPTION FACTOR HAP1"/>
    <property type="match status" value="1"/>
</dbReference>
<evidence type="ECO:0000259" key="7">
    <source>
        <dbReference type="Pfam" id="PF04082"/>
    </source>
</evidence>
<dbReference type="Proteomes" id="UP001153461">
    <property type="component" value="Unassembled WGS sequence"/>
</dbReference>
<dbReference type="AlphaFoldDB" id="A0A9W4MR16"/>
<evidence type="ECO:0000313" key="8">
    <source>
        <dbReference type="EMBL" id="CAG8025469.1"/>
    </source>
</evidence>
<feature type="domain" description="Xylanolytic transcriptional activator regulatory" evidence="7">
    <location>
        <begin position="114"/>
        <end position="282"/>
    </location>
</feature>
<evidence type="ECO:0000256" key="6">
    <source>
        <dbReference type="ARBA" id="ARBA00023242"/>
    </source>
</evidence>
<keyword evidence="1" id="KW-0479">Metal-binding</keyword>
<organism evidence="8 9">
    <name type="scientific">Penicillium nalgiovense</name>
    <dbReference type="NCBI Taxonomy" id="60175"/>
    <lineage>
        <taxon>Eukaryota</taxon>
        <taxon>Fungi</taxon>
        <taxon>Dikarya</taxon>
        <taxon>Ascomycota</taxon>
        <taxon>Pezizomycotina</taxon>
        <taxon>Eurotiomycetes</taxon>
        <taxon>Eurotiomycetidae</taxon>
        <taxon>Eurotiales</taxon>
        <taxon>Aspergillaceae</taxon>
        <taxon>Penicillium</taxon>
    </lineage>
</organism>
<evidence type="ECO:0000256" key="1">
    <source>
        <dbReference type="ARBA" id="ARBA00022723"/>
    </source>
</evidence>
<dbReference type="Pfam" id="PF04082">
    <property type="entry name" value="Fungal_trans"/>
    <property type="match status" value="1"/>
</dbReference>
<comment type="caution">
    <text evidence="8">The sequence shown here is derived from an EMBL/GenBank/DDBJ whole genome shotgun (WGS) entry which is preliminary data.</text>
</comment>
<evidence type="ECO:0000256" key="3">
    <source>
        <dbReference type="ARBA" id="ARBA00023015"/>
    </source>
</evidence>
<evidence type="ECO:0000256" key="5">
    <source>
        <dbReference type="ARBA" id="ARBA00023163"/>
    </source>
</evidence>
<keyword evidence="3" id="KW-0805">Transcription regulation</keyword>
<dbReference type="GO" id="GO:0008270">
    <property type="term" value="F:zinc ion binding"/>
    <property type="evidence" value="ECO:0007669"/>
    <property type="project" value="InterPro"/>
</dbReference>
<accession>A0A9W4MR16</accession>
<dbReference type="GO" id="GO:0005634">
    <property type="term" value="C:nucleus"/>
    <property type="evidence" value="ECO:0007669"/>
    <property type="project" value="TreeGrafter"/>
</dbReference>
<evidence type="ECO:0000313" key="9">
    <source>
        <dbReference type="Proteomes" id="UP001153461"/>
    </source>
</evidence>
<keyword evidence="6" id="KW-0539">Nucleus</keyword>
<dbReference type="InterPro" id="IPR051430">
    <property type="entry name" value="Fungal_TF_Env_Response"/>
</dbReference>
<evidence type="ECO:0000256" key="4">
    <source>
        <dbReference type="ARBA" id="ARBA00023125"/>
    </source>
</evidence>
<dbReference type="EMBL" id="CAJVNV010000081">
    <property type="protein sequence ID" value="CAG8025469.1"/>
    <property type="molecule type" value="Genomic_DNA"/>
</dbReference>
<dbReference type="GO" id="GO:0000978">
    <property type="term" value="F:RNA polymerase II cis-regulatory region sequence-specific DNA binding"/>
    <property type="evidence" value="ECO:0007669"/>
    <property type="project" value="TreeGrafter"/>
</dbReference>
<proteinExistence type="predicted"/>
<dbReference type="OrthoDB" id="14535at2759"/>
<keyword evidence="5" id="KW-0804">Transcription</keyword>
<evidence type="ECO:0000256" key="2">
    <source>
        <dbReference type="ARBA" id="ARBA00022833"/>
    </source>
</evidence>
<dbReference type="InterPro" id="IPR007219">
    <property type="entry name" value="XnlR_reg_dom"/>
</dbReference>
<keyword evidence="2" id="KW-0862">Zinc</keyword>
<name>A0A9W4MR16_PENNA</name>
<gene>
    <name evidence="8" type="ORF">PNAL_LOCUS2572</name>
</gene>
<dbReference type="CDD" id="cd12148">
    <property type="entry name" value="fungal_TF_MHR"/>
    <property type="match status" value="1"/>
</dbReference>
<keyword evidence="4" id="KW-0238">DNA-binding</keyword>
<sequence length="557" mass="64733">MDLINSKEEKILLGVMSHDHNAMEERFIRPQSSAYFFQHKGWCRPLQLSWIKLRTYIRECIVYSPDTFCSQNEICRKVEASMEASRPKNSIESCIKALNAEDLLPSHGVFKPLLTAYFNTWERLYRVVHKPSFWKDYYDTRVGIRQSSLSLRILTLAIMILGQQVTNHDSTESLQTTKQNYERFSEWTQCVENYCILLVDNERLDMLQLQILCLFALYKTTNCDRNEARNWTQSLVKCAVQAELHVDPSKLKGISVFDTEIRRRLWATVLEIDIQVSLDHGNALPWTANINHRVQKPSNIDDAQLHPGLQEPPLARDCAIMSDCSFQRVLYQSGELRGRLLTERFDRAKHMDATSLNTQNLFEGLDKASISPECESFDADIKRLLRLHILRSALQVLQSLTFHAANHCQLQKYLATYHTHTIEYLQVYLTLSPSVRTGCLLSSTLFDALSPVIYIDTDGFPLSMGIRKPSHDITDFVKSWSKYTFDDIDCLTDRALREKALFFFLSNYLKSKDRYSIMPSTKYRATSWRYGRLSSALNERRRTPKFYLELSEMAWSK</sequence>
<dbReference type="GO" id="GO:0001228">
    <property type="term" value="F:DNA-binding transcription activator activity, RNA polymerase II-specific"/>
    <property type="evidence" value="ECO:0007669"/>
    <property type="project" value="TreeGrafter"/>
</dbReference>
<dbReference type="PANTHER" id="PTHR31944:SF131">
    <property type="entry name" value="HEME-RESPONSIVE ZINC FINGER TRANSCRIPTION FACTOR HAP1"/>
    <property type="match status" value="1"/>
</dbReference>
<protein>
    <recommendedName>
        <fullName evidence="7">Xylanolytic transcriptional activator regulatory domain-containing protein</fullName>
    </recommendedName>
</protein>
<reference evidence="8" key="1">
    <citation type="submission" date="2021-07" db="EMBL/GenBank/DDBJ databases">
        <authorList>
            <person name="Branca A.L. A."/>
        </authorList>
    </citation>
    <scope>NUCLEOTIDE SEQUENCE</scope>
</reference>